<feature type="domain" description="PAS" evidence="1">
    <location>
        <begin position="290"/>
        <end position="349"/>
    </location>
</feature>
<dbReference type="InterPro" id="IPR001610">
    <property type="entry name" value="PAC"/>
</dbReference>
<dbReference type="Pfam" id="PF00989">
    <property type="entry name" value="PAS"/>
    <property type="match status" value="1"/>
</dbReference>
<name>A0AAU7AQV0_9ACTN</name>
<organism evidence="5">
    <name type="scientific">Paraconexibacter sp. AEG42_29</name>
    <dbReference type="NCBI Taxonomy" id="2997339"/>
    <lineage>
        <taxon>Bacteria</taxon>
        <taxon>Bacillati</taxon>
        <taxon>Actinomycetota</taxon>
        <taxon>Thermoleophilia</taxon>
        <taxon>Solirubrobacterales</taxon>
        <taxon>Paraconexibacteraceae</taxon>
        <taxon>Paraconexibacter</taxon>
    </lineage>
</organism>
<feature type="domain" description="EAL" evidence="3">
    <location>
        <begin position="592"/>
        <end position="843"/>
    </location>
</feature>
<dbReference type="InterPro" id="IPR013656">
    <property type="entry name" value="PAS_4"/>
</dbReference>
<feature type="domain" description="PAC" evidence="2">
    <location>
        <begin position="363"/>
        <end position="415"/>
    </location>
</feature>
<evidence type="ECO:0000259" key="1">
    <source>
        <dbReference type="PROSITE" id="PS50112"/>
    </source>
</evidence>
<dbReference type="SUPFAM" id="SSF55785">
    <property type="entry name" value="PYP-like sensor domain (PAS domain)"/>
    <property type="match status" value="3"/>
</dbReference>
<dbReference type="Gene3D" id="3.20.20.450">
    <property type="entry name" value="EAL domain"/>
    <property type="match status" value="1"/>
</dbReference>
<dbReference type="Pfam" id="PF08447">
    <property type="entry name" value="PAS_3"/>
    <property type="match status" value="1"/>
</dbReference>
<dbReference type="Pfam" id="PF00563">
    <property type="entry name" value="EAL"/>
    <property type="match status" value="1"/>
</dbReference>
<dbReference type="PANTHER" id="PTHR44757:SF2">
    <property type="entry name" value="BIOFILM ARCHITECTURE MAINTENANCE PROTEIN MBAA"/>
    <property type="match status" value="1"/>
</dbReference>
<dbReference type="InterPro" id="IPR035965">
    <property type="entry name" value="PAS-like_dom_sf"/>
</dbReference>
<dbReference type="EMBL" id="CP114014">
    <property type="protein sequence ID" value="XAY03955.1"/>
    <property type="molecule type" value="Genomic_DNA"/>
</dbReference>
<evidence type="ECO:0000313" key="5">
    <source>
        <dbReference type="EMBL" id="XAY03955.1"/>
    </source>
</evidence>
<dbReference type="KEGG" id="parq:DSM112329_00781"/>
<dbReference type="AlphaFoldDB" id="A0AAU7AQV0"/>
<dbReference type="InterPro" id="IPR035919">
    <property type="entry name" value="EAL_sf"/>
</dbReference>
<dbReference type="SMART" id="SM00052">
    <property type="entry name" value="EAL"/>
    <property type="match status" value="1"/>
</dbReference>
<proteinExistence type="predicted"/>
<dbReference type="Pfam" id="PF08448">
    <property type="entry name" value="PAS_4"/>
    <property type="match status" value="1"/>
</dbReference>
<dbReference type="RefSeq" id="WP_354700502.1">
    <property type="nucleotide sequence ID" value="NZ_CP114014.1"/>
</dbReference>
<dbReference type="SMART" id="SM00086">
    <property type="entry name" value="PAC"/>
    <property type="match status" value="2"/>
</dbReference>
<accession>A0AAU7AQV0</accession>
<dbReference type="CDD" id="cd01948">
    <property type="entry name" value="EAL"/>
    <property type="match status" value="1"/>
</dbReference>
<dbReference type="PROSITE" id="PS50883">
    <property type="entry name" value="EAL"/>
    <property type="match status" value="1"/>
</dbReference>
<dbReference type="GO" id="GO:0006355">
    <property type="term" value="P:regulation of DNA-templated transcription"/>
    <property type="evidence" value="ECO:0007669"/>
    <property type="project" value="InterPro"/>
</dbReference>
<dbReference type="CDD" id="cd01949">
    <property type="entry name" value="GGDEF"/>
    <property type="match status" value="1"/>
</dbReference>
<evidence type="ECO:0000259" key="4">
    <source>
        <dbReference type="PROSITE" id="PS50887"/>
    </source>
</evidence>
<dbReference type="PROSITE" id="PS50113">
    <property type="entry name" value="PAC"/>
    <property type="match status" value="2"/>
</dbReference>
<dbReference type="InterPro" id="IPR000014">
    <property type="entry name" value="PAS"/>
</dbReference>
<dbReference type="InterPro" id="IPR001633">
    <property type="entry name" value="EAL_dom"/>
</dbReference>
<dbReference type="SUPFAM" id="SSF141868">
    <property type="entry name" value="EAL domain-like"/>
    <property type="match status" value="1"/>
</dbReference>
<sequence length="843" mass="90920">MGTTVDTAASDGGVTEGTREGAVRLLTRPELVEDYERLEAECRRFRTAFESAAAGSAIATPDGVLVEVNETYAALVGRSAEELVGTRVAALTHPEDLAATAAYFRACLAGGPARDQLEKRFVRPDGTVVPVLVSAALVRDEQGAPAYVTAQVIDLSARMSAEDEARAARQRQRLILASLPGTVVALYDSDLRVVETEGLGADNPAGHTDTSVRGALLAEFLTADDFAIVEPQIRAALAGGTGRAELNTAAGREFEMEAAPFVEGGRVSGVLTVWRDVTVRNDAERGRRDADRQLRAAFDDAPIGMAMVGLDGRFTRCNAAICAITGRSAIELARLGPFAFVHPDDVPAVAARFTSLGSETDALTIEHRILHASGRTVWVQAQVTLMRDDEERPLYALAQVTDVSDRRVFEDRLRHMADHDSLTGLLNRRSFEVALESHLQRADDGPASGALMVLDVDQFKTVNDTLGHRAGDELILRLATVLTSIVRQNDVLARMGGDEFAVLLPHADRQAAQNVADKLLGAIRGDEQLLLGARRRSVTVSVGVCLLDEAGAADADDLVVRADLAMYSAKDAGRDRVVFWTEEDREGRAPTRLSWPQRISRAIDGGGLALEAQPIRNLRTETIDRYELLVRMLGHDGDLIPPAAFLQVAERGGMVTRIDRWVTEQAVALLSRTSGWPAPPVLEVNLSGQSVGDAGLLAQIEALLRAHPDVDPARLVFEVTETAAVADILRARAFAQRLSDLGCGLALDDFGSGFGSLYYLKHLPFDYLKIDGEFVARCATDRTDQLIVESAVRLAQGLGKETIAEFVGDRTTQRMLRALGVDHAQGFFVGRPAPVDQVLPSAR</sequence>
<dbReference type="CDD" id="cd00130">
    <property type="entry name" value="PAS"/>
    <property type="match status" value="2"/>
</dbReference>
<dbReference type="InterPro" id="IPR052155">
    <property type="entry name" value="Biofilm_reg_signaling"/>
</dbReference>
<dbReference type="NCBIfam" id="TIGR00229">
    <property type="entry name" value="sensory_box"/>
    <property type="match status" value="2"/>
</dbReference>
<dbReference type="SMART" id="SM00267">
    <property type="entry name" value="GGDEF"/>
    <property type="match status" value="1"/>
</dbReference>
<dbReference type="InterPro" id="IPR043128">
    <property type="entry name" value="Rev_trsase/Diguanyl_cyclase"/>
</dbReference>
<feature type="domain" description="GGDEF" evidence="4">
    <location>
        <begin position="447"/>
        <end position="582"/>
    </location>
</feature>
<dbReference type="InterPro" id="IPR013767">
    <property type="entry name" value="PAS_fold"/>
</dbReference>
<dbReference type="InterPro" id="IPR013655">
    <property type="entry name" value="PAS_fold_3"/>
</dbReference>
<dbReference type="Gene3D" id="3.30.450.20">
    <property type="entry name" value="PAS domain"/>
    <property type="match status" value="3"/>
</dbReference>
<dbReference type="Gene3D" id="3.30.70.270">
    <property type="match status" value="1"/>
</dbReference>
<dbReference type="SUPFAM" id="SSF55073">
    <property type="entry name" value="Nucleotide cyclase"/>
    <property type="match status" value="1"/>
</dbReference>
<dbReference type="InterPro" id="IPR000700">
    <property type="entry name" value="PAS-assoc_C"/>
</dbReference>
<dbReference type="InterPro" id="IPR000160">
    <property type="entry name" value="GGDEF_dom"/>
</dbReference>
<dbReference type="InterPro" id="IPR029787">
    <property type="entry name" value="Nucleotide_cyclase"/>
</dbReference>
<feature type="domain" description="PAS" evidence="1">
    <location>
        <begin position="41"/>
        <end position="111"/>
    </location>
</feature>
<feature type="domain" description="PAC" evidence="2">
    <location>
        <begin position="115"/>
        <end position="167"/>
    </location>
</feature>
<dbReference type="PANTHER" id="PTHR44757">
    <property type="entry name" value="DIGUANYLATE CYCLASE DGCP"/>
    <property type="match status" value="1"/>
</dbReference>
<dbReference type="Pfam" id="PF00990">
    <property type="entry name" value="GGDEF"/>
    <property type="match status" value="1"/>
</dbReference>
<dbReference type="NCBIfam" id="TIGR00254">
    <property type="entry name" value="GGDEF"/>
    <property type="match status" value="1"/>
</dbReference>
<protein>
    <recommendedName>
        <fullName evidence="6">EAL domain-containing protein</fullName>
    </recommendedName>
</protein>
<dbReference type="SMART" id="SM00091">
    <property type="entry name" value="PAS"/>
    <property type="match status" value="3"/>
</dbReference>
<dbReference type="PROSITE" id="PS50887">
    <property type="entry name" value="GGDEF"/>
    <property type="match status" value="1"/>
</dbReference>
<evidence type="ECO:0000259" key="3">
    <source>
        <dbReference type="PROSITE" id="PS50883"/>
    </source>
</evidence>
<evidence type="ECO:0000259" key="2">
    <source>
        <dbReference type="PROSITE" id="PS50113"/>
    </source>
</evidence>
<dbReference type="FunFam" id="3.30.70.270:FF:000001">
    <property type="entry name" value="Diguanylate cyclase domain protein"/>
    <property type="match status" value="1"/>
</dbReference>
<reference evidence="5" key="1">
    <citation type="submission" date="2022-12" db="EMBL/GenBank/DDBJ databases">
        <title>Paraconexibacter alkalitolerans sp. nov. and Baekduia alba sp. nov., isolated from soil and emended description of the genera Paraconexibacter (Chun et al., 2020) and Baekduia (An et al., 2020).</title>
        <authorList>
            <person name="Vieira S."/>
            <person name="Huber K.J."/>
            <person name="Geppert A."/>
            <person name="Wolf J."/>
            <person name="Neumann-Schaal M."/>
            <person name="Muesken M."/>
            <person name="Overmann J."/>
        </authorList>
    </citation>
    <scope>NUCLEOTIDE SEQUENCE</scope>
    <source>
        <strain evidence="5">AEG42_29</strain>
    </source>
</reference>
<dbReference type="PROSITE" id="PS50112">
    <property type="entry name" value="PAS"/>
    <property type="match status" value="2"/>
</dbReference>
<gene>
    <name evidence="5" type="ORF">DSM112329_00781</name>
</gene>
<evidence type="ECO:0008006" key="6">
    <source>
        <dbReference type="Google" id="ProtNLM"/>
    </source>
</evidence>